<dbReference type="SUPFAM" id="SSF57716">
    <property type="entry name" value="Glucocorticoid receptor-like (DNA-binding domain)"/>
    <property type="match status" value="1"/>
</dbReference>
<dbReference type="InterPro" id="IPR013088">
    <property type="entry name" value="Znf_NHR/GATA"/>
</dbReference>
<feature type="compositionally biased region" description="Low complexity" evidence="7">
    <location>
        <begin position="121"/>
        <end position="140"/>
    </location>
</feature>
<dbReference type="GO" id="GO:0000978">
    <property type="term" value="F:RNA polymerase II cis-regulatory region sequence-specific DNA binding"/>
    <property type="evidence" value="ECO:0007669"/>
    <property type="project" value="TreeGrafter"/>
</dbReference>
<gene>
    <name evidence="9" type="ORF">CAOG_002090</name>
</gene>
<organism evidence="9 10">
    <name type="scientific">Capsaspora owczarzaki (strain ATCC 30864)</name>
    <dbReference type="NCBI Taxonomy" id="595528"/>
    <lineage>
        <taxon>Eukaryota</taxon>
        <taxon>Filasterea</taxon>
        <taxon>Capsaspora</taxon>
    </lineage>
</organism>
<feature type="region of interest" description="Disordered" evidence="7">
    <location>
        <begin position="121"/>
        <end position="199"/>
    </location>
</feature>
<dbReference type="PROSITE" id="PS50114">
    <property type="entry name" value="GATA_ZN_FINGER_2"/>
    <property type="match status" value="1"/>
</dbReference>
<dbReference type="eggNOG" id="KOG1601">
    <property type="taxonomic scope" value="Eukaryota"/>
</dbReference>
<keyword evidence="5" id="KW-0539">Nucleus</keyword>
<evidence type="ECO:0000256" key="3">
    <source>
        <dbReference type="ARBA" id="ARBA00022771"/>
    </source>
</evidence>
<feature type="domain" description="GATA-type" evidence="8">
    <location>
        <begin position="213"/>
        <end position="259"/>
    </location>
</feature>
<dbReference type="GO" id="GO:0045165">
    <property type="term" value="P:cell fate commitment"/>
    <property type="evidence" value="ECO:0007669"/>
    <property type="project" value="TreeGrafter"/>
</dbReference>
<evidence type="ECO:0000256" key="5">
    <source>
        <dbReference type="ARBA" id="ARBA00023242"/>
    </source>
</evidence>
<evidence type="ECO:0000256" key="1">
    <source>
        <dbReference type="ARBA" id="ARBA00004123"/>
    </source>
</evidence>
<name>A0A0D2WKL5_CAPO3</name>
<evidence type="ECO:0000256" key="2">
    <source>
        <dbReference type="ARBA" id="ARBA00022723"/>
    </source>
</evidence>
<reference evidence="10" key="1">
    <citation type="submission" date="2011-02" db="EMBL/GenBank/DDBJ databases">
        <title>The Genome Sequence of Capsaspora owczarzaki ATCC 30864.</title>
        <authorList>
            <person name="Russ C."/>
            <person name="Cuomo C."/>
            <person name="Burger G."/>
            <person name="Gray M.W."/>
            <person name="Holland P.W.H."/>
            <person name="King N."/>
            <person name="Lang F.B.F."/>
            <person name="Roger A.J."/>
            <person name="Ruiz-Trillo I."/>
            <person name="Young S.K."/>
            <person name="Zeng Q."/>
            <person name="Gargeya S."/>
            <person name="Alvarado L."/>
            <person name="Berlin A."/>
            <person name="Chapman S.B."/>
            <person name="Chen Z."/>
            <person name="Freedman E."/>
            <person name="Gellesch M."/>
            <person name="Goldberg J."/>
            <person name="Griggs A."/>
            <person name="Gujja S."/>
            <person name="Heilman E."/>
            <person name="Heiman D."/>
            <person name="Howarth C."/>
            <person name="Mehta T."/>
            <person name="Neiman D."/>
            <person name="Pearson M."/>
            <person name="Roberts A."/>
            <person name="Saif S."/>
            <person name="Shea T."/>
            <person name="Shenoy N."/>
            <person name="Sisk P."/>
            <person name="Stolte C."/>
            <person name="Sykes S."/>
            <person name="White J."/>
            <person name="Yandava C."/>
            <person name="Haas B."/>
            <person name="Nusbaum C."/>
            <person name="Birren B."/>
        </authorList>
    </citation>
    <scope>NUCLEOTIDE SEQUENCE</scope>
    <source>
        <strain evidence="10">ATCC 30864</strain>
    </source>
</reference>
<dbReference type="GO" id="GO:0000981">
    <property type="term" value="F:DNA-binding transcription factor activity, RNA polymerase II-specific"/>
    <property type="evidence" value="ECO:0007669"/>
    <property type="project" value="TreeGrafter"/>
</dbReference>
<evidence type="ECO:0000256" key="6">
    <source>
        <dbReference type="PROSITE-ProRule" id="PRU00094"/>
    </source>
</evidence>
<evidence type="ECO:0000259" key="8">
    <source>
        <dbReference type="PROSITE" id="PS50114"/>
    </source>
</evidence>
<dbReference type="STRING" id="595528.A0A0D2WKL5"/>
<comment type="subcellular location">
    <subcellularLocation>
        <location evidence="1">Nucleus</location>
    </subcellularLocation>
</comment>
<dbReference type="Pfam" id="PF00320">
    <property type="entry name" value="GATA"/>
    <property type="match status" value="1"/>
</dbReference>
<keyword evidence="3 6" id="KW-0863">Zinc-finger</keyword>
<keyword evidence="4" id="KW-0862">Zinc</keyword>
<dbReference type="InterPro" id="IPR039355">
    <property type="entry name" value="Transcription_factor_GATA"/>
</dbReference>
<evidence type="ECO:0000256" key="7">
    <source>
        <dbReference type="SAM" id="MobiDB-lite"/>
    </source>
</evidence>
<evidence type="ECO:0000256" key="4">
    <source>
        <dbReference type="ARBA" id="ARBA00022833"/>
    </source>
</evidence>
<dbReference type="OrthoDB" id="515401at2759"/>
<evidence type="ECO:0000313" key="9">
    <source>
        <dbReference type="EMBL" id="KJE90850.1"/>
    </source>
</evidence>
<evidence type="ECO:0000313" key="10">
    <source>
        <dbReference type="Proteomes" id="UP000008743"/>
    </source>
</evidence>
<dbReference type="GO" id="GO:0005634">
    <property type="term" value="C:nucleus"/>
    <property type="evidence" value="ECO:0007669"/>
    <property type="project" value="UniProtKB-SubCell"/>
</dbReference>
<dbReference type="EMBL" id="KE346362">
    <property type="protein sequence ID" value="KJE90850.1"/>
    <property type="molecule type" value="Genomic_DNA"/>
</dbReference>
<dbReference type="RefSeq" id="XP_004348840.1">
    <property type="nucleotide sequence ID" value="XM_004348790.2"/>
</dbReference>
<dbReference type="CDD" id="cd00202">
    <property type="entry name" value="ZnF_GATA"/>
    <property type="match status" value="1"/>
</dbReference>
<accession>A0A0D2WKL5</accession>
<dbReference type="InterPro" id="IPR000679">
    <property type="entry name" value="Znf_GATA"/>
</dbReference>
<dbReference type="GO" id="GO:0008270">
    <property type="term" value="F:zinc ion binding"/>
    <property type="evidence" value="ECO:0007669"/>
    <property type="project" value="UniProtKB-KW"/>
</dbReference>
<dbReference type="SMART" id="SM00401">
    <property type="entry name" value="ZnF_GATA"/>
    <property type="match status" value="1"/>
</dbReference>
<protein>
    <recommendedName>
        <fullName evidence="8">GATA-type domain-containing protein</fullName>
    </recommendedName>
</protein>
<dbReference type="PANTHER" id="PTHR10071:SF281">
    <property type="entry name" value="BOX A-BINDING FACTOR-RELATED"/>
    <property type="match status" value="1"/>
</dbReference>
<keyword evidence="10" id="KW-1185">Reference proteome</keyword>
<dbReference type="AlphaFoldDB" id="A0A0D2WKL5"/>
<sequence length="347" mass="37014">MSNSFDFLSNLYSTGLNPYTAVPLPMPHKAFVPLDAADLHSAVALAPDASANDLLLALLFRDQQQQQAMYLQQLVQAQALQQRQVQRLQAPALPNWSEMLALVDQSIADVQAAVYSRRVSDTTSLSSGASPSSSSSSEHSFPFLDDAETLSSGAQTPLSPSTSVSNSTSGPASPSDETPVPKKKAARSPSDAAAQPSTKIAAVTDSQGNQMICSNCATTHTTLWRRGETGIVCNACGLYFKLHGEVRPIKLRKDTIHSRKRSKRSSDDEDASAVPVVNAGRIRKRAPKVAVAPNMADAVISVATALPALPQAQTCDAGDVNQQIARLIMMPEYFTAAPVEFVSMFSL</sequence>
<dbReference type="Proteomes" id="UP000008743">
    <property type="component" value="Unassembled WGS sequence"/>
</dbReference>
<dbReference type="PANTHER" id="PTHR10071">
    <property type="entry name" value="TRANSCRIPTION FACTOR GATA FAMILY MEMBER"/>
    <property type="match status" value="1"/>
</dbReference>
<dbReference type="GO" id="GO:0000122">
    <property type="term" value="P:negative regulation of transcription by RNA polymerase II"/>
    <property type="evidence" value="ECO:0007669"/>
    <property type="project" value="TreeGrafter"/>
</dbReference>
<dbReference type="InParanoid" id="A0A0D2WKL5"/>
<dbReference type="GO" id="GO:0045944">
    <property type="term" value="P:positive regulation of transcription by RNA polymerase II"/>
    <property type="evidence" value="ECO:0007669"/>
    <property type="project" value="TreeGrafter"/>
</dbReference>
<proteinExistence type="predicted"/>
<keyword evidence="2" id="KW-0479">Metal-binding</keyword>
<dbReference type="Gene3D" id="3.30.50.10">
    <property type="entry name" value="Erythroid Transcription Factor GATA-1, subunit A"/>
    <property type="match status" value="1"/>
</dbReference>
<feature type="compositionally biased region" description="Low complexity" evidence="7">
    <location>
        <begin position="156"/>
        <end position="175"/>
    </location>
</feature>